<evidence type="ECO:0000313" key="2">
    <source>
        <dbReference type="WBParaSite" id="ACRNAN_scaffold16052.g19398.t1"/>
    </source>
</evidence>
<accession>A0A914D0H3</accession>
<dbReference type="WBParaSite" id="ACRNAN_scaffold16052.g19398.t1">
    <property type="protein sequence ID" value="ACRNAN_scaffold16052.g19398.t1"/>
    <property type="gene ID" value="ACRNAN_scaffold16052.g19398"/>
</dbReference>
<proteinExistence type="predicted"/>
<keyword evidence="1" id="KW-1185">Reference proteome</keyword>
<protein>
    <submittedName>
        <fullName evidence="2">Uncharacterized protein</fullName>
    </submittedName>
</protein>
<reference evidence="2" key="1">
    <citation type="submission" date="2022-11" db="UniProtKB">
        <authorList>
            <consortium name="WormBaseParasite"/>
        </authorList>
    </citation>
    <scope>IDENTIFICATION</scope>
</reference>
<organism evidence="1 2">
    <name type="scientific">Acrobeloides nanus</name>
    <dbReference type="NCBI Taxonomy" id="290746"/>
    <lineage>
        <taxon>Eukaryota</taxon>
        <taxon>Metazoa</taxon>
        <taxon>Ecdysozoa</taxon>
        <taxon>Nematoda</taxon>
        <taxon>Chromadorea</taxon>
        <taxon>Rhabditida</taxon>
        <taxon>Tylenchina</taxon>
        <taxon>Cephalobomorpha</taxon>
        <taxon>Cephaloboidea</taxon>
        <taxon>Cephalobidae</taxon>
        <taxon>Acrobeloides</taxon>
    </lineage>
</organism>
<sequence length="107" mass="11871">MKLAEMRITQLSELAQRRILKILDDSLYEEENGNSNYYIGGVLCVGQISTSLPTAGSSTSIIGLRESHDLYQTANNDLASTSAANFISSSNERIRFTNMSIPFFESR</sequence>
<dbReference type="Proteomes" id="UP000887540">
    <property type="component" value="Unplaced"/>
</dbReference>
<name>A0A914D0H3_9BILA</name>
<evidence type="ECO:0000313" key="1">
    <source>
        <dbReference type="Proteomes" id="UP000887540"/>
    </source>
</evidence>
<dbReference type="AlphaFoldDB" id="A0A914D0H3"/>